<dbReference type="PATRIC" id="fig|1423810.4.peg.1275"/>
<proteinExistence type="predicted"/>
<gene>
    <name evidence="1" type="ORF">FD19_GL001239</name>
</gene>
<reference evidence="1 2" key="1">
    <citation type="journal article" date="2015" name="Genome Announc.">
        <title>Expanding the biotechnology potential of lactobacilli through comparative genomics of 213 strains and associated genera.</title>
        <authorList>
            <person name="Sun Z."/>
            <person name="Harris H.M."/>
            <person name="McCann A."/>
            <person name="Guo C."/>
            <person name="Argimon S."/>
            <person name="Zhang W."/>
            <person name="Yang X."/>
            <person name="Jeffery I.B."/>
            <person name="Cooney J.C."/>
            <person name="Kagawa T.F."/>
            <person name="Liu W."/>
            <person name="Song Y."/>
            <person name="Salvetti E."/>
            <person name="Wrobel A."/>
            <person name="Rasinkangas P."/>
            <person name="Parkhill J."/>
            <person name="Rea M.C."/>
            <person name="O'Sullivan O."/>
            <person name="Ritari J."/>
            <person name="Douillard F.P."/>
            <person name="Paul Ross R."/>
            <person name="Yang R."/>
            <person name="Briner A.E."/>
            <person name="Felis G.E."/>
            <person name="de Vos W.M."/>
            <person name="Barrangou R."/>
            <person name="Klaenhammer T.R."/>
            <person name="Caufield P.W."/>
            <person name="Cui Y."/>
            <person name="Zhang H."/>
            <person name="O'Toole P.W."/>
        </authorList>
    </citation>
    <scope>NUCLEOTIDE SEQUENCE [LARGE SCALE GENOMIC DNA]</scope>
    <source>
        <strain evidence="1 2">DSM 22698</strain>
    </source>
</reference>
<dbReference type="RefSeq" id="WP_056969321.1">
    <property type="nucleotide sequence ID" value="NZ_AYZK01000003.1"/>
</dbReference>
<dbReference type="EMBL" id="AYZK01000003">
    <property type="protein sequence ID" value="KRM87088.1"/>
    <property type="molecule type" value="Genomic_DNA"/>
</dbReference>
<keyword evidence="2" id="KW-1185">Reference proteome</keyword>
<dbReference type="AlphaFoldDB" id="A0A0R2C6Z2"/>
<evidence type="ECO:0000313" key="2">
    <source>
        <dbReference type="Proteomes" id="UP000051789"/>
    </source>
</evidence>
<comment type="caution">
    <text evidence="1">The sequence shown here is derived from an EMBL/GenBank/DDBJ whole genome shotgun (WGS) entry which is preliminary data.</text>
</comment>
<evidence type="ECO:0000313" key="1">
    <source>
        <dbReference type="EMBL" id="KRM87088.1"/>
    </source>
</evidence>
<dbReference type="Proteomes" id="UP000051789">
    <property type="component" value="Unassembled WGS sequence"/>
</dbReference>
<sequence length="306" mass="34374">MTKIQEIKAELNAIDTQMYTDKKEKIYVRQFGSFLDNNSPLPSNQDLLAEAARQHVKLTPTTITKQLFKDVNLKLDEEDEALDKRPINRRVMFVAENSAVRTDGKGDNKTFDNFTMFHDTDRPTNTFKLYAQVNDRRLQDAYITDAIKNKSESDSQKLKAAFLIAGPKTITLANWQQHQAAAIRVLMRSYAGVGAAAATEDEAVARLTANAETFAKSACIFAQECAVIEPKQLVVFGQDAATVLRQMKPFFSGNTQLTALIDELKVVRHYATIGNFANWVATQNVELLRKLGLDPSQNQPFEPLKR</sequence>
<organism evidence="1 2">
    <name type="scientific">Lacticaseibacillus thailandensis DSM 22698 = JCM 13996</name>
    <dbReference type="NCBI Taxonomy" id="1423810"/>
    <lineage>
        <taxon>Bacteria</taxon>
        <taxon>Bacillati</taxon>
        <taxon>Bacillota</taxon>
        <taxon>Bacilli</taxon>
        <taxon>Lactobacillales</taxon>
        <taxon>Lactobacillaceae</taxon>
        <taxon>Lacticaseibacillus</taxon>
    </lineage>
</organism>
<protein>
    <submittedName>
        <fullName evidence="1">Uncharacterized protein</fullName>
    </submittedName>
</protein>
<accession>A0A0R2C6Z2</accession>
<name>A0A0R2C6Z2_9LACO</name>